<gene>
    <name evidence="13" type="ORF">Baya_9097</name>
</gene>
<organism evidence="13 14">
    <name type="scientific">Bagarius yarrelli</name>
    <name type="common">Goonch</name>
    <name type="synonym">Bagrus yarrelli</name>
    <dbReference type="NCBI Taxonomy" id="175774"/>
    <lineage>
        <taxon>Eukaryota</taxon>
        <taxon>Metazoa</taxon>
        <taxon>Chordata</taxon>
        <taxon>Craniata</taxon>
        <taxon>Vertebrata</taxon>
        <taxon>Euteleostomi</taxon>
        <taxon>Actinopterygii</taxon>
        <taxon>Neopterygii</taxon>
        <taxon>Teleostei</taxon>
        <taxon>Ostariophysi</taxon>
        <taxon>Siluriformes</taxon>
        <taxon>Sisoridae</taxon>
        <taxon>Sisorinae</taxon>
        <taxon>Bagarius</taxon>
    </lineage>
</organism>
<dbReference type="FunFam" id="1.20.1740.10:FF:000024">
    <property type="entry name" value="High affinity cationic amino acid transporter 1"/>
    <property type="match status" value="1"/>
</dbReference>
<evidence type="ECO:0000256" key="6">
    <source>
        <dbReference type="ARBA" id="ARBA00022989"/>
    </source>
</evidence>
<dbReference type="GO" id="GO:0097638">
    <property type="term" value="P:L-arginine import across plasma membrane"/>
    <property type="evidence" value="ECO:0007669"/>
    <property type="project" value="TreeGrafter"/>
</dbReference>
<dbReference type="Pfam" id="PF13906">
    <property type="entry name" value="AA_permease_C"/>
    <property type="match status" value="1"/>
</dbReference>
<feature type="transmembrane region" description="Helical" evidence="10">
    <location>
        <begin position="338"/>
        <end position="359"/>
    </location>
</feature>
<dbReference type="GO" id="GO:0061459">
    <property type="term" value="F:L-arginine transmembrane transporter activity"/>
    <property type="evidence" value="ECO:0007669"/>
    <property type="project" value="TreeGrafter"/>
</dbReference>
<evidence type="ECO:0000256" key="5">
    <source>
        <dbReference type="ARBA" id="ARBA00022970"/>
    </source>
</evidence>
<evidence type="ECO:0000256" key="3">
    <source>
        <dbReference type="ARBA" id="ARBA00022448"/>
    </source>
</evidence>
<dbReference type="PANTHER" id="PTHR43243:SF28">
    <property type="entry name" value="HIGH AFFINITY CATIONIC AMINO ACID TRANSPORTER 1"/>
    <property type="match status" value="1"/>
</dbReference>
<evidence type="ECO:0000256" key="8">
    <source>
        <dbReference type="ARBA" id="ARBA00023180"/>
    </source>
</evidence>
<feature type="transmembrane region" description="Helical" evidence="10">
    <location>
        <begin position="258"/>
        <end position="277"/>
    </location>
</feature>
<dbReference type="GO" id="GO:0015189">
    <property type="term" value="F:L-lysine transmembrane transporter activity"/>
    <property type="evidence" value="ECO:0007669"/>
    <property type="project" value="TreeGrafter"/>
</dbReference>
<evidence type="ECO:0000256" key="7">
    <source>
        <dbReference type="ARBA" id="ARBA00023136"/>
    </source>
</evidence>
<evidence type="ECO:0000259" key="11">
    <source>
        <dbReference type="Pfam" id="PF00324"/>
    </source>
</evidence>
<keyword evidence="5" id="KW-0029">Amino-acid transport</keyword>
<feature type="domain" description="Cationic amino acid transporter C-terminal" evidence="12">
    <location>
        <begin position="397"/>
        <end position="447"/>
    </location>
</feature>
<dbReference type="PANTHER" id="PTHR43243">
    <property type="entry name" value="INNER MEMBRANE TRANSPORTER YGJI-RELATED"/>
    <property type="match status" value="1"/>
</dbReference>
<dbReference type="GO" id="GO:0000064">
    <property type="term" value="F:L-ornithine transmembrane transporter activity"/>
    <property type="evidence" value="ECO:0007669"/>
    <property type="project" value="TreeGrafter"/>
</dbReference>
<dbReference type="InterPro" id="IPR004841">
    <property type="entry name" value="AA-permease/SLC12A_dom"/>
</dbReference>
<name>A0A556U851_BAGYA</name>
<dbReference type="InterPro" id="IPR029485">
    <property type="entry name" value="CAT_C"/>
</dbReference>
<dbReference type="Gene3D" id="1.20.1740.10">
    <property type="entry name" value="Amino acid/polyamine transporter I"/>
    <property type="match status" value="3"/>
</dbReference>
<evidence type="ECO:0000313" key="13">
    <source>
        <dbReference type="EMBL" id="TSN57767.1"/>
    </source>
</evidence>
<evidence type="ECO:0000256" key="1">
    <source>
        <dbReference type="ARBA" id="ARBA00004127"/>
    </source>
</evidence>
<evidence type="ECO:0000256" key="2">
    <source>
        <dbReference type="ARBA" id="ARBA00008572"/>
    </source>
</evidence>
<dbReference type="AlphaFoldDB" id="A0A556U851"/>
<evidence type="ECO:0000256" key="10">
    <source>
        <dbReference type="SAM" id="Phobius"/>
    </source>
</evidence>
<keyword evidence="3" id="KW-0813">Transport</keyword>
<feature type="transmembrane region" description="Helical" evidence="10">
    <location>
        <begin position="65"/>
        <end position="87"/>
    </location>
</feature>
<reference evidence="13 14" key="1">
    <citation type="journal article" date="2019" name="Genome Biol. Evol.">
        <title>Whole-Genome Sequencing of the Giant Devil Catfish, Bagarius yarrelli.</title>
        <authorList>
            <person name="Jiang W."/>
            <person name="Lv Y."/>
            <person name="Cheng L."/>
            <person name="Yang K."/>
            <person name="Chao B."/>
            <person name="Wang X."/>
            <person name="Li Y."/>
            <person name="Pan X."/>
            <person name="You X."/>
            <person name="Zhang Y."/>
            <person name="Yang J."/>
            <person name="Li J."/>
            <person name="Zhang X."/>
            <person name="Liu S."/>
            <person name="Sun C."/>
            <person name="Yang J."/>
            <person name="Shi Q."/>
        </authorList>
    </citation>
    <scope>NUCLEOTIDE SEQUENCE [LARGE SCALE GENOMIC DNA]</scope>
    <source>
        <strain evidence="13">JWS20170419001</strain>
        <tissue evidence="13">Muscle</tissue>
    </source>
</reference>
<keyword evidence="6 10" id="KW-1133">Transmembrane helix</keyword>
<protein>
    <submittedName>
        <fullName evidence="13">High affinity cationic amino acid transporter 1</fullName>
    </submittedName>
</protein>
<feature type="transmembrane region" description="Helical" evidence="10">
    <location>
        <begin position="424"/>
        <end position="442"/>
    </location>
</feature>
<feature type="transmembrane region" description="Helical" evidence="10">
    <location>
        <begin position="99"/>
        <end position="124"/>
    </location>
</feature>
<dbReference type="EMBL" id="VCAZ01000058">
    <property type="protein sequence ID" value="TSN57767.1"/>
    <property type="molecule type" value="Genomic_DNA"/>
</dbReference>
<feature type="transmembrane region" description="Helical" evidence="10">
    <location>
        <begin position="232"/>
        <end position="252"/>
    </location>
</feature>
<comment type="subcellular location">
    <subcellularLocation>
        <location evidence="1">Endomembrane system</location>
        <topology evidence="1">Multi-pass membrane protein</topology>
    </subcellularLocation>
</comment>
<feature type="transmembrane region" description="Helical" evidence="10">
    <location>
        <begin position="37"/>
        <end position="58"/>
    </location>
</feature>
<comment type="caution">
    <text evidence="13">The sequence shown here is derived from an EMBL/GenBank/DDBJ whole genome shotgun (WGS) entry which is preliminary data.</text>
</comment>
<dbReference type="GO" id="GO:0005886">
    <property type="term" value="C:plasma membrane"/>
    <property type="evidence" value="ECO:0007669"/>
    <property type="project" value="TreeGrafter"/>
</dbReference>
<dbReference type="Pfam" id="PF00324">
    <property type="entry name" value="AA_permease"/>
    <property type="match status" value="1"/>
</dbReference>
<proteinExistence type="inferred from homology"/>
<feature type="region of interest" description="Disordered" evidence="9">
    <location>
        <begin position="456"/>
        <end position="497"/>
    </location>
</feature>
<dbReference type="GO" id="GO:0012505">
    <property type="term" value="C:endomembrane system"/>
    <property type="evidence" value="ECO:0007669"/>
    <property type="project" value="UniProtKB-SubCell"/>
</dbReference>
<feature type="compositionally biased region" description="Basic and acidic residues" evidence="9">
    <location>
        <begin position="469"/>
        <end position="483"/>
    </location>
</feature>
<evidence type="ECO:0000259" key="12">
    <source>
        <dbReference type="Pfam" id="PF13906"/>
    </source>
</evidence>
<accession>A0A556U851</accession>
<feature type="domain" description="Amino acid permease/ SLC12A" evidence="11">
    <location>
        <begin position="121"/>
        <end position="278"/>
    </location>
</feature>
<dbReference type="OrthoDB" id="3900342at2759"/>
<evidence type="ECO:0000256" key="9">
    <source>
        <dbReference type="SAM" id="MobiDB-lite"/>
    </source>
</evidence>
<feature type="transmembrane region" description="Helical" evidence="10">
    <location>
        <begin position="136"/>
        <end position="165"/>
    </location>
</feature>
<sequence length="497" mass="53880">MVLSVLQAFAKKLLRVKALDCSTEESRLSRCLNTFDLVALGVGSTLGAGVYVLAGAVARDNAGPAIVLSFLIAALASVMAGLCYAEFGARVPRTGSAYLYSYVTVGELWAFITGWNLILSYIIGEEVKNPQRAIPIGIVSSLLICFMAYFCVSAALTVMMPYYLLDKNSPLPVAFKYVGWDGATYAVAVGSLCALSTSLLGSMFPLPRIIFSMACDGLLFSSLSRLSERKTPIVSTVMAGLLSAVMAFLFDLKDLVDLMSIGTLLAYTLVAACVLVLRYQPEQPSVNVQYQIARSQDDTEPDSISESSSNYLAKAQDDCTLKNLLYPKNTEPSRLSGFTVNVCTSVIGVLVCVFCIVAVQGAFQVWSLVILGILASVCLLFTLVIWRQPESKTKLSFKVPLLPFLPVLSMFINVYLMMQLDKGTWLRFAIWMAVGFIIYFGYGIRNSSEAALASSSTEEDNSFGTGKPVCKEKGPPTPEKEAFLTHCVDANEEDSDS</sequence>
<comment type="similarity">
    <text evidence="2">Belongs to the amino acid-polyamine-organocation (APC) superfamily. Cationic amino acid transporter (CAT) (TC 2.A.3.3) family.</text>
</comment>
<dbReference type="Proteomes" id="UP000319801">
    <property type="component" value="Unassembled WGS sequence"/>
</dbReference>
<keyword evidence="4 10" id="KW-0812">Transmembrane</keyword>
<evidence type="ECO:0000313" key="14">
    <source>
        <dbReference type="Proteomes" id="UP000319801"/>
    </source>
</evidence>
<feature type="transmembrane region" description="Helical" evidence="10">
    <location>
        <begin position="399"/>
        <end position="418"/>
    </location>
</feature>
<evidence type="ECO:0000256" key="4">
    <source>
        <dbReference type="ARBA" id="ARBA00022692"/>
    </source>
</evidence>
<keyword evidence="14" id="KW-1185">Reference proteome</keyword>
<feature type="transmembrane region" description="Helical" evidence="10">
    <location>
        <begin position="365"/>
        <end position="387"/>
    </location>
</feature>
<keyword evidence="8" id="KW-0325">Glycoprotein</keyword>
<dbReference type="PIRSF" id="PIRSF006060">
    <property type="entry name" value="AA_transporter"/>
    <property type="match status" value="1"/>
</dbReference>
<feature type="transmembrane region" description="Helical" evidence="10">
    <location>
        <begin position="185"/>
        <end position="211"/>
    </location>
</feature>
<keyword evidence="7 10" id="KW-0472">Membrane</keyword>